<evidence type="ECO:0000313" key="1">
    <source>
        <dbReference type="EMBL" id="HII48067.1"/>
    </source>
</evidence>
<dbReference type="AlphaFoldDB" id="A0A832T2J0"/>
<protein>
    <submittedName>
        <fullName evidence="1">Uncharacterized protein</fullName>
    </submittedName>
</protein>
<comment type="caution">
    <text evidence="1">The sequence shown here is derived from an EMBL/GenBank/DDBJ whole genome shotgun (WGS) entry which is preliminary data.</text>
</comment>
<gene>
    <name evidence="1" type="ORF">HA333_11700</name>
</gene>
<organism evidence="1 2">
    <name type="scientific">Pyrobaculum aerophilum</name>
    <dbReference type="NCBI Taxonomy" id="13773"/>
    <lineage>
        <taxon>Archaea</taxon>
        <taxon>Thermoproteota</taxon>
        <taxon>Thermoprotei</taxon>
        <taxon>Thermoproteales</taxon>
        <taxon>Thermoproteaceae</taxon>
        <taxon>Pyrobaculum</taxon>
    </lineage>
</organism>
<proteinExistence type="predicted"/>
<dbReference type="GeneID" id="1465407"/>
<dbReference type="EMBL" id="DUJP01000038">
    <property type="protein sequence ID" value="HII48067.1"/>
    <property type="molecule type" value="Genomic_DNA"/>
</dbReference>
<dbReference type="RefSeq" id="WP_011007644.1">
    <property type="nucleotide sequence ID" value="NZ_DAIOPL010000005.1"/>
</dbReference>
<evidence type="ECO:0000313" key="2">
    <source>
        <dbReference type="Proteomes" id="UP000651120"/>
    </source>
</evidence>
<dbReference type="Proteomes" id="UP000651120">
    <property type="component" value="Unassembled WGS sequence"/>
</dbReference>
<accession>A0A832T2J0</accession>
<sequence length="75" mass="7983">MWWTPLRLLLNAKALYLLEGLAQRGVEIIIPSAVRQELAGAGRNIHNPNFTVVSPTSPTSDASLGPGEAEAIAFA</sequence>
<name>A0A832T2J0_9CREN</name>
<reference evidence="1" key="1">
    <citation type="journal article" date="2020" name="bioRxiv">
        <title>A rank-normalized archaeal taxonomy based on genome phylogeny resolves widespread incomplete and uneven classifications.</title>
        <authorList>
            <person name="Rinke C."/>
            <person name="Chuvochina M."/>
            <person name="Mussig A.J."/>
            <person name="Chaumeil P.-A."/>
            <person name="Waite D.W."/>
            <person name="Whitman W.B."/>
            <person name="Parks D.H."/>
            <person name="Hugenholtz P."/>
        </authorList>
    </citation>
    <scope>NUCLEOTIDE SEQUENCE</scope>
    <source>
        <strain evidence="1">UBA8839</strain>
    </source>
</reference>